<evidence type="ECO:0000256" key="3">
    <source>
        <dbReference type="ARBA" id="ARBA00022500"/>
    </source>
</evidence>
<dbReference type="PROSITE" id="PS50111">
    <property type="entry name" value="CHEMOTAXIS_TRANSDUC_2"/>
    <property type="match status" value="1"/>
</dbReference>
<keyword evidence="7 9" id="KW-0807">Transducer</keyword>
<proteinExistence type="inferred from homology"/>
<dbReference type="EMBL" id="CP006721">
    <property type="protein sequence ID" value="AGX44690.1"/>
    <property type="molecule type" value="Genomic_DNA"/>
</dbReference>
<feature type="domain" description="HAMP" evidence="12">
    <location>
        <begin position="304"/>
        <end position="359"/>
    </location>
</feature>
<dbReference type="eggNOG" id="COG0840">
    <property type="taxonomic scope" value="Bacteria"/>
</dbReference>
<keyword evidence="4 10" id="KW-0812">Transmembrane</keyword>
<dbReference type="CDD" id="cd12912">
    <property type="entry name" value="PDC2_MCP_like"/>
    <property type="match status" value="1"/>
</dbReference>
<dbReference type="Proteomes" id="UP000017118">
    <property type="component" value="Chromosome"/>
</dbReference>
<evidence type="ECO:0000313" key="14">
    <source>
        <dbReference type="Proteomes" id="UP000017118"/>
    </source>
</evidence>
<name>U5MVR3_CLOSA</name>
<evidence type="ECO:0000256" key="4">
    <source>
        <dbReference type="ARBA" id="ARBA00022692"/>
    </source>
</evidence>
<evidence type="ECO:0000259" key="11">
    <source>
        <dbReference type="PROSITE" id="PS50111"/>
    </source>
</evidence>
<evidence type="ECO:0000256" key="9">
    <source>
        <dbReference type="PROSITE-ProRule" id="PRU00284"/>
    </source>
</evidence>
<dbReference type="Gene3D" id="3.30.450.20">
    <property type="entry name" value="PAS domain"/>
    <property type="match status" value="1"/>
</dbReference>
<dbReference type="InterPro" id="IPR003660">
    <property type="entry name" value="HAMP_dom"/>
</dbReference>
<dbReference type="SMART" id="SM00283">
    <property type="entry name" value="MA"/>
    <property type="match status" value="1"/>
</dbReference>
<evidence type="ECO:0000256" key="2">
    <source>
        <dbReference type="ARBA" id="ARBA00022475"/>
    </source>
</evidence>
<dbReference type="GO" id="GO:0006935">
    <property type="term" value="P:chemotaxis"/>
    <property type="evidence" value="ECO:0007669"/>
    <property type="project" value="UniProtKB-KW"/>
</dbReference>
<protein>
    <submittedName>
        <fullName evidence="13">Methyl-accepting chemotaxis protein McpA</fullName>
    </submittedName>
</protein>
<evidence type="ECO:0000259" key="12">
    <source>
        <dbReference type="PROSITE" id="PS50885"/>
    </source>
</evidence>
<dbReference type="PROSITE" id="PS50885">
    <property type="entry name" value="HAMP"/>
    <property type="match status" value="1"/>
</dbReference>
<comment type="subcellular location">
    <subcellularLocation>
        <location evidence="1">Cell membrane</location>
        <topology evidence="1">Multi-pass membrane protein</topology>
    </subcellularLocation>
</comment>
<dbReference type="GO" id="GO:0005886">
    <property type="term" value="C:plasma membrane"/>
    <property type="evidence" value="ECO:0007669"/>
    <property type="project" value="UniProtKB-SubCell"/>
</dbReference>
<evidence type="ECO:0000256" key="7">
    <source>
        <dbReference type="ARBA" id="ARBA00023224"/>
    </source>
</evidence>
<dbReference type="RefSeq" id="WP_022748496.1">
    <property type="nucleotide sequence ID" value="NC_022571.1"/>
</dbReference>
<dbReference type="PANTHER" id="PTHR32089">
    <property type="entry name" value="METHYL-ACCEPTING CHEMOTAXIS PROTEIN MCPB"/>
    <property type="match status" value="1"/>
</dbReference>
<evidence type="ECO:0000256" key="1">
    <source>
        <dbReference type="ARBA" id="ARBA00004651"/>
    </source>
</evidence>
<dbReference type="PATRIC" id="fig|1345695.3.peg.3715"/>
<keyword evidence="14" id="KW-1185">Reference proteome</keyword>
<dbReference type="Pfam" id="PF00015">
    <property type="entry name" value="MCPsignal"/>
    <property type="match status" value="1"/>
</dbReference>
<keyword evidence="3" id="KW-0145">Chemotaxis</keyword>
<dbReference type="CDD" id="cd12914">
    <property type="entry name" value="PDC1_DGC_like"/>
    <property type="match status" value="1"/>
</dbReference>
<dbReference type="AlphaFoldDB" id="U5MVR3"/>
<feature type="transmembrane region" description="Helical" evidence="10">
    <location>
        <begin position="9"/>
        <end position="29"/>
    </location>
</feature>
<dbReference type="InterPro" id="IPR033479">
    <property type="entry name" value="dCache_1"/>
</dbReference>
<keyword evidence="2" id="KW-1003">Cell membrane</keyword>
<evidence type="ECO:0000256" key="10">
    <source>
        <dbReference type="SAM" id="Phobius"/>
    </source>
</evidence>
<keyword evidence="5 10" id="KW-1133">Transmembrane helix</keyword>
<gene>
    <name evidence="13" type="primary">mcpA4</name>
    <name evidence="13" type="ORF">CLSA_c37290</name>
</gene>
<dbReference type="SUPFAM" id="SSF58104">
    <property type="entry name" value="Methyl-accepting chemotaxis protein (MCP) signaling domain"/>
    <property type="match status" value="1"/>
</dbReference>
<dbReference type="Gene3D" id="6.10.340.10">
    <property type="match status" value="1"/>
</dbReference>
<dbReference type="SUPFAM" id="SSF103190">
    <property type="entry name" value="Sensory domain-like"/>
    <property type="match status" value="1"/>
</dbReference>
<dbReference type="InterPro" id="IPR004089">
    <property type="entry name" value="MCPsignal_dom"/>
</dbReference>
<dbReference type="GO" id="GO:0007165">
    <property type="term" value="P:signal transduction"/>
    <property type="evidence" value="ECO:0007669"/>
    <property type="project" value="UniProtKB-KW"/>
</dbReference>
<keyword evidence="6 10" id="KW-0472">Membrane</keyword>
<dbReference type="Gene3D" id="1.10.287.950">
    <property type="entry name" value="Methyl-accepting chemotaxis protein"/>
    <property type="match status" value="1"/>
</dbReference>
<evidence type="ECO:0000256" key="5">
    <source>
        <dbReference type="ARBA" id="ARBA00022989"/>
    </source>
</evidence>
<comment type="similarity">
    <text evidence="8">Belongs to the methyl-accepting chemotaxis (MCP) protein family.</text>
</comment>
<evidence type="ECO:0000313" key="13">
    <source>
        <dbReference type="EMBL" id="AGX44690.1"/>
    </source>
</evidence>
<reference evidence="13 14" key="1">
    <citation type="journal article" date="2013" name="Genome Announc.">
        <title>Complete Genome Sequence of the Solvent Producer Clostridium saccharobutylicum NCP262 (DSM 13864).</title>
        <authorList>
            <person name="Poehlein A."/>
            <person name="Hartwich K."/>
            <person name="Krabben P."/>
            <person name="Ehrenreich A."/>
            <person name="Liebl W."/>
            <person name="Durre P."/>
            <person name="Gottschalk G."/>
            <person name="Daniel R."/>
        </authorList>
    </citation>
    <scope>NUCLEOTIDE SEQUENCE [LARGE SCALE GENOMIC DNA]</scope>
    <source>
        <strain evidence="13">DSM 13864</strain>
    </source>
</reference>
<organism evidence="13 14">
    <name type="scientific">Clostridium saccharobutylicum DSM 13864</name>
    <dbReference type="NCBI Taxonomy" id="1345695"/>
    <lineage>
        <taxon>Bacteria</taxon>
        <taxon>Bacillati</taxon>
        <taxon>Bacillota</taxon>
        <taxon>Clostridia</taxon>
        <taxon>Eubacteriales</taxon>
        <taxon>Clostridiaceae</taxon>
        <taxon>Clostridium</taxon>
    </lineage>
</organism>
<dbReference type="GeneID" id="55476038"/>
<dbReference type="PANTHER" id="PTHR32089:SF112">
    <property type="entry name" value="LYSOZYME-LIKE PROTEIN-RELATED"/>
    <property type="match status" value="1"/>
</dbReference>
<feature type="domain" description="Methyl-accepting transducer" evidence="11">
    <location>
        <begin position="378"/>
        <end position="642"/>
    </location>
</feature>
<sequence length="665" mass="72203">MRSIKAKLIVFFGVLIGGICMGLSIISYINSSNALNSNLGKTLPKVAEQTANNIQGRLEGKLTYLEAVAAREDIKDINNSWENKKVILLDEVKRNGSIRMNIADKNGDAKTSDGKTLNVKDREYFQKALSGQSNVSDPVITKTDNSVSILYAVPIKNNDEIVGVLIETQDGNELSGLTDQVKFGQTGSGFMIKEDGVVIANPNRDLVIQMYNPIEESQKDSNLQGLASIEKKMISGDTGIGEYQYKGVDKFVAYAPVQGTDWSVGVSVANNEILSELSSLKISTLLSSIVFILIGLGVIYIIANYLSKGIKSTSKHLELLAEGNLCEEISSKYLQSKDEIGVMTSAMKIMQESLREMIERIKESSSSINGQSENLSSISEEIASASQNVTAAITEVAEGTGNQSEQLIQVTEILNEFSHKLSGMVREIQVVDSNSRQISSMANDSSNEMNVLNTSVANVSNSFKDFYNKISVLGKDINEINEITNLINSIAEQTNLLALNAAIEAARAGEAGKGFSVVAEEIRHLAEQSKDSSESISKLINEISKNADTIVEESVMMDDEMKSQAKIIDNSISSFKKIIDAVDDVIPKIETVKSSAENIENDKNIILDRIDGLSSVAVEVSASAEEISASSEEMNASTEEVASSAQILTNMTNEMLEEVNKFKIK</sequence>
<dbReference type="HOGENOM" id="CLU_000445_107_19_9"/>
<accession>U5MVR3</accession>
<evidence type="ECO:0000256" key="8">
    <source>
        <dbReference type="ARBA" id="ARBA00029447"/>
    </source>
</evidence>
<feature type="transmembrane region" description="Helical" evidence="10">
    <location>
        <begin position="285"/>
        <end position="306"/>
    </location>
</feature>
<dbReference type="KEGG" id="csb:CLSA_c37290"/>
<dbReference type="OrthoDB" id="597657at2"/>
<dbReference type="InterPro" id="IPR029151">
    <property type="entry name" value="Sensor-like_sf"/>
</dbReference>
<evidence type="ECO:0000256" key="6">
    <source>
        <dbReference type="ARBA" id="ARBA00023136"/>
    </source>
</evidence>
<dbReference type="Pfam" id="PF02743">
    <property type="entry name" value="dCache_1"/>
    <property type="match status" value="1"/>
</dbReference>